<comment type="caution">
    <text evidence="2">The sequence shown here is derived from an EMBL/GenBank/DDBJ whole genome shotgun (WGS) entry which is preliminary data.</text>
</comment>
<organism evidence="2 3">
    <name type="scientific">Reticulomyxa filosa</name>
    <dbReference type="NCBI Taxonomy" id="46433"/>
    <lineage>
        <taxon>Eukaryota</taxon>
        <taxon>Sar</taxon>
        <taxon>Rhizaria</taxon>
        <taxon>Retaria</taxon>
        <taxon>Foraminifera</taxon>
        <taxon>Monothalamids</taxon>
        <taxon>Reticulomyxidae</taxon>
        <taxon>Reticulomyxa</taxon>
    </lineage>
</organism>
<proteinExistence type="predicted"/>
<accession>X6P9V6</accession>
<dbReference type="AlphaFoldDB" id="X6P9V6"/>
<feature type="compositionally biased region" description="Polar residues" evidence="1">
    <location>
        <begin position="37"/>
        <end position="49"/>
    </location>
</feature>
<evidence type="ECO:0000313" key="2">
    <source>
        <dbReference type="EMBL" id="ETO34417.1"/>
    </source>
</evidence>
<feature type="region of interest" description="Disordered" evidence="1">
    <location>
        <begin position="1"/>
        <end position="106"/>
    </location>
</feature>
<gene>
    <name evidence="2" type="ORF">RFI_02680</name>
</gene>
<keyword evidence="3" id="KW-1185">Reference proteome</keyword>
<feature type="compositionally biased region" description="Polar residues" evidence="1">
    <location>
        <begin position="87"/>
        <end position="100"/>
    </location>
</feature>
<protein>
    <submittedName>
        <fullName evidence="2">DUF1325 family protein</fullName>
    </submittedName>
</protein>
<feature type="compositionally biased region" description="Basic and acidic residues" evidence="1">
    <location>
        <begin position="1"/>
        <end position="35"/>
    </location>
</feature>
<sequence>TETKTNEKEREKEKEQVNDDKANNEKKANKSETETSHSNPITNANNVNESDVAKVVPRANKNGLDVIQTNNDTNNNNKNASGKGNDCSGTKGSTAKNPTKGTKLGPVPVKRPFTCLTTDDKESDIFEVKLIEITDNGNEKPITKFVSGWDMNSVMDEMFASYPPQRVRIARISVQATL</sequence>
<name>X6P9V6_RETFI</name>
<feature type="non-terminal residue" evidence="2">
    <location>
        <position position="1"/>
    </location>
</feature>
<reference evidence="2 3" key="1">
    <citation type="journal article" date="2013" name="Curr. Biol.">
        <title>The Genome of the Foraminiferan Reticulomyxa filosa.</title>
        <authorList>
            <person name="Glockner G."/>
            <person name="Hulsmann N."/>
            <person name="Schleicher M."/>
            <person name="Noegel A.A."/>
            <person name="Eichinger L."/>
            <person name="Gallinger C."/>
            <person name="Pawlowski J."/>
            <person name="Sierra R."/>
            <person name="Euteneuer U."/>
            <person name="Pillet L."/>
            <person name="Moustafa A."/>
            <person name="Platzer M."/>
            <person name="Groth M."/>
            <person name="Szafranski K."/>
            <person name="Schliwa M."/>
        </authorList>
    </citation>
    <scope>NUCLEOTIDE SEQUENCE [LARGE SCALE GENOMIC DNA]</scope>
</reference>
<evidence type="ECO:0000256" key="1">
    <source>
        <dbReference type="SAM" id="MobiDB-lite"/>
    </source>
</evidence>
<dbReference type="Proteomes" id="UP000023152">
    <property type="component" value="Unassembled WGS sequence"/>
</dbReference>
<dbReference type="EMBL" id="ASPP01002585">
    <property type="protein sequence ID" value="ETO34417.1"/>
    <property type="molecule type" value="Genomic_DNA"/>
</dbReference>
<evidence type="ECO:0000313" key="3">
    <source>
        <dbReference type="Proteomes" id="UP000023152"/>
    </source>
</evidence>
<feature type="compositionally biased region" description="Low complexity" evidence="1">
    <location>
        <begin position="69"/>
        <end position="86"/>
    </location>
</feature>